<sequence length="292" mass="32055">MHILVTGGTGLIGRALVKSLLLDGHVITVFTRQTLRSEERIRYIRQLKDIPEDLDAVVNLAGAGLADRRWSEQYKREILSSRIALTRDLIEHLTQIGMPKVFVSGSAIGFYGESDSASFTETDSKGSGFSAELCANWEAEAQKAASEHTRVVLLRTGVVLEANGGAYPQMTQSFKLGVSSWMGRGRHWLSWIHIDDMVSAIRFCLDHEQLRGPVNMTAPEPVTHRTFAAAVEACSSTWLKLGVPAPVMRVMLGEMADELLLTGQRVLPNTLTAHDFGFKHPTIASAVSALTR</sequence>
<gene>
    <name evidence="4" type="ORF">E0F26_09240</name>
</gene>
<evidence type="ECO:0000256" key="1">
    <source>
        <dbReference type="ARBA" id="ARBA00009353"/>
    </source>
</evidence>
<dbReference type="EMBL" id="CP036501">
    <property type="protein sequence ID" value="UZP74908.1"/>
    <property type="molecule type" value="Genomic_DNA"/>
</dbReference>
<evidence type="ECO:0000313" key="5">
    <source>
        <dbReference type="Proteomes" id="UP001317963"/>
    </source>
</evidence>
<dbReference type="PANTHER" id="PTHR11092:SF0">
    <property type="entry name" value="EPIMERASE FAMILY PROTEIN SDR39U1"/>
    <property type="match status" value="1"/>
</dbReference>
<dbReference type="InterPro" id="IPR001509">
    <property type="entry name" value="Epimerase_deHydtase"/>
</dbReference>
<reference evidence="4 5" key="1">
    <citation type="submission" date="2019-02" db="EMBL/GenBank/DDBJ databases">
        <title>Halieaceae_genomes.</title>
        <authorList>
            <person name="Li S.-H."/>
        </authorList>
    </citation>
    <scope>NUCLEOTIDE SEQUENCE [LARGE SCALE GENOMIC DNA]</scope>
    <source>
        <strain evidence="4 5">JH123</strain>
    </source>
</reference>
<dbReference type="Proteomes" id="UP001317963">
    <property type="component" value="Chromosome"/>
</dbReference>
<dbReference type="SUPFAM" id="SSF51735">
    <property type="entry name" value="NAD(P)-binding Rossmann-fold domains"/>
    <property type="match status" value="1"/>
</dbReference>
<dbReference type="Pfam" id="PF01370">
    <property type="entry name" value="Epimerase"/>
    <property type="match status" value="1"/>
</dbReference>
<evidence type="ECO:0000313" key="4">
    <source>
        <dbReference type="EMBL" id="UZP74908.1"/>
    </source>
</evidence>
<dbReference type="Gene3D" id="3.40.50.720">
    <property type="entry name" value="NAD(P)-binding Rossmann-like Domain"/>
    <property type="match status" value="1"/>
</dbReference>
<comment type="similarity">
    <text evidence="1">Belongs to the NAD(P)-dependent epimerase/dehydratase family. SDR39U1 subfamily.</text>
</comment>
<dbReference type="InterPro" id="IPR010099">
    <property type="entry name" value="SDR39U1"/>
</dbReference>
<dbReference type="PANTHER" id="PTHR11092">
    <property type="entry name" value="SUGAR NUCLEOTIDE EPIMERASE RELATED"/>
    <property type="match status" value="1"/>
</dbReference>
<dbReference type="Pfam" id="PF08338">
    <property type="entry name" value="DUF1731"/>
    <property type="match status" value="1"/>
</dbReference>
<evidence type="ECO:0000259" key="3">
    <source>
        <dbReference type="Pfam" id="PF08338"/>
    </source>
</evidence>
<protein>
    <submittedName>
        <fullName evidence="4">TIGR01777 family protein</fullName>
    </submittedName>
</protein>
<name>A0ABY6Q934_9GAMM</name>
<feature type="domain" description="DUF1731" evidence="3">
    <location>
        <begin position="243"/>
        <end position="289"/>
    </location>
</feature>
<dbReference type="RefSeq" id="WP_279241370.1">
    <property type="nucleotide sequence ID" value="NZ_CP036501.1"/>
</dbReference>
<accession>A0ABY6Q934</accession>
<evidence type="ECO:0000259" key="2">
    <source>
        <dbReference type="Pfam" id="PF01370"/>
    </source>
</evidence>
<organism evidence="4 5">
    <name type="scientific">Candidatus Paraluminiphilus aquimaris</name>
    <dbReference type="NCBI Taxonomy" id="2518994"/>
    <lineage>
        <taxon>Bacteria</taxon>
        <taxon>Pseudomonadati</taxon>
        <taxon>Pseudomonadota</taxon>
        <taxon>Gammaproteobacteria</taxon>
        <taxon>Cellvibrionales</taxon>
        <taxon>Halieaceae</taxon>
        <taxon>Candidatus Paraluminiphilus</taxon>
    </lineage>
</organism>
<feature type="domain" description="NAD-dependent epimerase/dehydratase" evidence="2">
    <location>
        <begin position="3"/>
        <end position="208"/>
    </location>
</feature>
<dbReference type="InterPro" id="IPR036291">
    <property type="entry name" value="NAD(P)-bd_dom_sf"/>
</dbReference>
<keyword evidence="5" id="KW-1185">Reference proteome</keyword>
<proteinExistence type="inferred from homology"/>
<dbReference type="InterPro" id="IPR013549">
    <property type="entry name" value="DUF1731"/>
</dbReference>
<dbReference type="NCBIfam" id="TIGR01777">
    <property type="entry name" value="yfcH"/>
    <property type="match status" value="1"/>
</dbReference>